<proteinExistence type="predicted"/>
<name>A0ACB9TKR4_HOLOL</name>
<reference evidence="1" key="1">
    <citation type="submission" date="2022-04" db="EMBL/GenBank/DDBJ databases">
        <title>Chromosome-scale genome assembly of Holotrichia oblita Faldermann.</title>
        <authorList>
            <person name="Rongchong L."/>
        </authorList>
    </citation>
    <scope>NUCLEOTIDE SEQUENCE</scope>
    <source>
        <strain evidence="1">81SQS9</strain>
    </source>
</reference>
<accession>A0ACB9TKR4</accession>
<gene>
    <name evidence="1" type="ORF">MML48_2g00014032</name>
</gene>
<dbReference type="EMBL" id="CM043016">
    <property type="protein sequence ID" value="KAI4467409.1"/>
    <property type="molecule type" value="Genomic_DNA"/>
</dbReference>
<organism evidence="1 2">
    <name type="scientific">Holotrichia oblita</name>
    <name type="common">Chafer beetle</name>
    <dbReference type="NCBI Taxonomy" id="644536"/>
    <lineage>
        <taxon>Eukaryota</taxon>
        <taxon>Metazoa</taxon>
        <taxon>Ecdysozoa</taxon>
        <taxon>Arthropoda</taxon>
        <taxon>Hexapoda</taxon>
        <taxon>Insecta</taxon>
        <taxon>Pterygota</taxon>
        <taxon>Neoptera</taxon>
        <taxon>Endopterygota</taxon>
        <taxon>Coleoptera</taxon>
        <taxon>Polyphaga</taxon>
        <taxon>Scarabaeiformia</taxon>
        <taxon>Scarabaeidae</taxon>
        <taxon>Melolonthinae</taxon>
        <taxon>Holotrichia</taxon>
    </lineage>
</organism>
<keyword evidence="2" id="KW-1185">Reference proteome</keyword>
<comment type="caution">
    <text evidence="1">The sequence shown here is derived from an EMBL/GenBank/DDBJ whole genome shotgun (WGS) entry which is preliminary data.</text>
</comment>
<sequence>MPLRGNPECLKCGTNESSIWTNAENLGAICLDCVNEAKDECKSDDENDDNKDEKSRKRTRTTRSYKTRLNPFALPKVAAPKGRGRRALAKKIPIKAPSGVSTPVTSDYIFYKEKYFQIGDVVSLVDGDNDTYYAQLRGFLTDQYCEKSAIITWLLPTTDSPPPNEMFDPATYIIGPEEDIPRKLECMDFVMHAPSDYYKASNTPYPNVHPAAEPGFIWSSLKPIQRLWCQTT</sequence>
<dbReference type="Proteomes" id="UP001056778">
    <property type="component" value="Chromosome 2"/>
</dbReference>
<protein>
    <submittedName>
        <fullName evidence="1">Gata zinc finger domain-containing</fullName>
    </submittedName>
</protein>
<evidence type="ECO:0000313" key="2">
    <source>
        <dbReference type="Proteomes" id="UP001056778"/>
    </source>
</evidence>
<evidence type="ECO:0000313" key="1">
    <source>
        <dbReference type="EMBL" id="KAI4467409.1"/>
    </source>
</evidence>